<gene>
    <name evidence="1" type="ORF">HaLaN_19272</name>
</gene>
<name>A0A699ZI17_HAELA</name>
<organism evidence="1 2">
    <name type="scientific">Haematococcus lacustris</name>
    <name type="common">Green alga</name>
    <name type="synonym">Haematococcus pluvialis</name>
    <dbReference type="NCBI Taxonomy" id="44745"/>
    <lineage>
        <taxon>Eukaryota</taxon>
        <taxon>Viridiplantae</taxon>
        <taxon>Chlorophyta</taxon>
        <taxon>core chlorophytes</taxon>
        <taxon>Chlorophyceae</taxon>
        <taxon>CS clade</taxon>
        <taxon>Chlamydomonadales</taxon>
        <taxon>Haematococcaceae</taxon>
        <taxon>Haematococcus</taxon>
    </lineage>
</organism>
<proteinExistence type="predicted"/>
<reference evidence="1 2" key="1">
    <citation type="submission" date="2020-02" db="EMBL/GenBank/DDBJ databases">
        <title>Draft genome sequence of Haematococcus lacustris strain NIES-144.</title>
        <authorList>
            <person name="Morimoto D."/>
            <person name="Nakagawa S."/>
            <person name="Yoshida T."/>
            <person name="Sawayama S."/>
        </authorList>
    </citation>
    <scope>NUCLEOTIDE SEQUENCE [LARGE SCALE GENOMIC DNA]</scope>
    <source>
        <strain evidence="1 2">NIES-144</strain>
    </source>
</reference>
<dbReference type="AlphaFoldDB" id="A0A699ZI17"/>
<feature type="non-terminal residue" evidence="1">
    <location>
        <position position="96"/>
    </location>
</feature>
<dbReference type="InterPro" id="IPR047007">
    <property type="entry name" value="XRN1_D1_sf"/>
</dbReference>
<feature type="non-terminal residue" evidence="1">
    <location>
        <position position="1"/>
    </location>
</feature>
<dbReference type="Gene3D" id="2.170.260.40">
    <property type="match status" value="1"/>
</dbReference>
<keyword evidence="2" id="KW-1185">Reference proteome</keyword>
<protein>
    <submittedName>
        <fullName evidence="1">5'-3' exoribonuclease 1</fullName>
    </submittedName>
</protein>
<evidence type="ECO:0000313" key="1">
    <source>
        <dbReference type="EMBL" id="GFH21891.1"/>
    </source>
</evidence>
<accession>A0A699ZI17</accession>
<dbReference type="EMBL" id="BLLF01001926">
    <property type="protein sequence ID" value="GFH21891.1"/>
    <property type="molecule type" value="Genomic_DNA"/>
</dbReference>
<dbReference type="Proteomes" id="UP000485058">
    <property type="component" value="Unassembled WGS sequence"/>
</dbReference>
<evidence type="ECO:0000313" key="2">
    <source>
        <dbReference type="Proteomes" id="UP000485058"/>
    </source>
</evidence>
<comment type="caution">
    <text evidence="1">The sequence shown here is derived from an EMBL/GenBank/DDBJ whole genome shotgun (WGS) entry which is preliminary data.</text>
</comment>
<sequence>IVNSLLTKHGLEVGACDVICHVKVCKGFVKNLDGTINKLYSTDEVKFPVQCVVRLRPPGPPAGTPGAIPASFAEDIAVEPALKPGDRCIFLGKTHY</sequence>